<evidence type="ECO:0000313" key="2">
    <source>
        <dbReference type="Proteomes" id="UP000009168"/>
    </source>
</evidence>
<accession>Q22DQ8</accession>
<name>Q22DQ8_TETTS</name>
<dbReference type="EMBL" id="GG662503">
    <property type="protein sequence ID" value="EAR83396.2"/>
    <property type="molecule type" value="Genomic_DNA"/>
</dbReference>
<gene>
    <name evidence="1" type="ORF">TTHERM_00938840</name>
</gene>
<sequence>MSSDQDFLQQNANKFLSEVNNFHLADNDPANKQVLKAALFEKLKEYDNEFYKRFNKVPLSELANQFTQQQNYRDLPDQSTIQQNLMKNTFVSDAGYLTRYQRLHKTTTQNPVTQPLNVVEQPIVQRNFENEFINTKFNFKDTNLNQKSYLSNPNLKIEQNNFMGNLELNELDSNKYQQDLLALMKQPQIVEIQDQVTIQNHKSKIEQLGGIEDTVAVMERSLNELQNQTQQTRSHINNQASIRQPNYQQADGQSDYFLKEYTQRQGNVNQVIEKSKLLREQMLRKIQQI</sequence>
<protein>
    <submittedName>
        <fullName evidence="1">Uncharacterized protein</fullName>
    </submittedName>
</protein>
<dbReference type="RefSeq" id="XP_001031059.2">
    <property type="nucleotide sequence ID" value="XM_001031059.2"/>
</dbReference>
<dbReference type="HOGENOM" id="CLU_881338_0_0_1"/>
<organism evidence="1 2">
    <name type="scientific">Tetrahymena thermophila (strain SB210)</name>
    <dbReference type="NCBI Taxonomy" id="312017"/>
    <lineage>
        <taxon>Eukaryota</taxon>
        <taxon>Sar</taxon>
        <taxon>Alveolata</taxon>
        <taxon>Ciliophora</taxon>
        <taxon>Intramacronucleata</taxon>
        <taxon>Oligohymenophorea</taxon>
        <taxon>Hymenostomatida</taxon>
        <taxon>Tetrahymenina</taxon>
        <taxon>Tetrahymenidae</taxon>
        <taxon>Tetrahymena</taxon>
    </lineage>
</organism>
<dbReference type="Proteomes" id="UP000009168">
    <property type="component" value="Unassembled WGS sequence"/>
</dbReference>
<reference evidence="2" key="1">
    <citation type="journal article" date="2006" name="PLoS Biol.">
        <title>Macronuclear genome sequence of the ciliate Tetrahymena thermophila, a model eukaryote.</title>
        <authorList>
            <person name="Eisen J.A."/>
            <person name="Coyne R.S."/>
            <person name="Wu M."/>
            <person name="Wu D."/>
            <person name="Thiagarajan M."/>
            <person name="Wortman J.R."/>
            <person name="Badger J.H."/>
            <person name="Ren Q."/>
            <person name="Amedeo P."/>
            <person name="Jones K.M."/>
            <person name="Tallon L.J."/>
            <person name="Delcher A.L."/>
            <person name="Salzberg S.L."/>
            <person name="Silva J.C."/>
            <person name="Haas B.J."/>
            <person name="Majoros W.H."/>
            <person name="Farzad M."/>
            <person name="Carlton J.M."/>
            <person name="Smith R.K. Jr."/>
            <person name="Garg J."/>
            <person name="Pearlman R.E."/>
            <person name="Karrer K.M."/>
            <person name="Sun L."/>
            <person name="Manning G."/>
            <person name="Elde N.C."/>
            <person name="Turkewitz A.P."/>
            <person name="Asai D.J."/>
            <person name="Wilkes D.E."/>
            <person name="Wang Y."/>
            <person name="Cai H."/>
            <person name="Collins K."/>
            <person name="Stewart B.A."/>
            <person name="Lee S.R."/>
            <person name="Wilamowska K."/>
            <person name="Weinberg Z."/>
            <person name="Ruzzo W.L."/>
            <person name="Wloga D."/>
            <person name="Gaertig J."/>
            <person name="Frankel J."/>
            <person name="Tsao C.-C."/>
            <person name="Gorovsky M.A."/>
            <person name="Keeling P.J."/>
            <person name="Waller R.F."/>
            <person name="Patron N.J."/>
            <person name="Cherry J.M."/>
            <person name="Stover N.A."/>
            <person name="Krieger C.J."/>
            <person name="del Toro C."/>
            <person name="Ryder H.F."/>
            <person name="Williamson S.C."/>
            <person name="Barbeau R.A."/>
            <person name="Hamilton E.P."/>
            <person name="Orias E."/>
        </authorList>
    </citation>
    <scope>NUCLEOTIDE SEQUENCE [LARGE SCALE GENOMIC DNA]</scope>
    <source>
        <strain evidence="2">SB210</strain>
    </source>
</reference>
<dbReference type="OrthoDB" id="307903at2759"/>
<proteinExistence type="predicted"/>
<dbReference type="AlphaFoldDB" id="Q22DQ8"/>
<dbReference type="InParanoid" id="Q22DQ8"/>
<evidence type="ECO:0000313" key="1">
    <source>
        <dbReference type="EMBL" id="EAR83396.2"/>
    </source>
</evidence>
<keyword evidence="2" id="KW-1185">Reference proteome</keyword>
<dbReference type="KEGG" id="tet:TTHERM_00938840"/>
<dbReference type="GeneID" id="7840559"/>